<keyword evidence="6 7" id="KW-0472">Membrane</keyword>
<comment type="subcellular location">
    <subcellularLocation>
        <location evidence="1">Membrane</location>
        <topology evidence="1">Multi-pass membrane protein</topology>
    </subcellularLocation>
</comment>
<evidence type="ECO:0000256" key="4">
    <source>
        <dbReference type="ARBA" id="ARBA00022847"/>
    </source>
</evidence>
<dbReference type="OrthoDB" id="2985014at2759"/>
<evidence type="ECO:0000256" key="1">
    <source>
        <dbReference type="ARBA" id="ARBA00004141"/>
    </source>
</evidence>
<keyword evidence="8" id="KW-1185">Reference proteome</keyword>
<keyword evidence="4" id="KW-0769">Symport</keyword>
<gene>
    <name evidence="9" type="primary">LOC115886929</name>
</gene>
<dbReference type="Gene3D" id="1.20.1250.20">
    <property type="entry name" value="MFS general substrate transporter like domains"/>
    <property type="match status" value="1"/>
</dbReference>
<dbReference type="InParanoid" id="A0A6J2YG73"/>
<evidence type="ECO:0000256" key="5">
    <source>
        <dbReference type="ARBA" id="ARBA00022989"/>
    </source>
</evidence>
<keyword evidence="3 7" id="KW-0812">Transmembrane</keyword>
<proteinExistence type="predicted"/>
<feature type="transmembrane region" description="Helical" evidence="7">
    <location>
        <begin position="179"/>
        <end position="203"/>
    </location>
</feature>
<dbReference type="SUPFAM" id="SSF103473">
    <property type="entry name" value="MFS general substrate transporter"/>
    <property type="match status" value="1"/>
</dbReference>
<evidence type="ECO:0000256" key="3">
    <source>
        <dbReference type="ARBA" id="ARBA00022692"/>
    </source>
</evidence>
<protein>
    <submittedName>
        <fullName evidence="9">Inorganic phosphate cotransporter</fullName>
    </submittedName>
</protein>
<accession>A0A6J2YG73</accession>
<dbReference type="GO" id="GO:0006820">
    <property type="term" value="P:monoatomic anion transport"/>
    <property type="evidence" value="ECO:0007669"/>
    <property type="project" value="TreeGrafter"/>
</dbReference>
<feature type="transmembrane region" description="Helical" evidence="7">
    <location>
        <begin position="80"/>
        <end position="101"/>
    </location>
</feature>
<evidence type="ECO:0000313" key="8">
    <source>
        <dbReference type="Proteomes" id="UP000504635"/>
    </source>
</evidence>
<keyword evidence="5 7" id="KW-1133">Transmembrane helix</keyword>
<evidence type="ECO:0000256" key="7">
    <source>
        <dbReference type="SAM" id="Phobius"/>
    </source>
</evidence>
<keyword evidence="2" id="KW-0813">Transport</keyword>
<evidence type="ECO:0000256" key="6">
    <source>
        <dbReference type="ARBA" id="ARBA00023136"/>
    </source>
</evidence>
<organism evidence="8 9">
    <name type="scientific">Sitophilus oryzae</name>
    <name type="common">Rice weevil</name>
    <name type="synonym">Curculio oryzae</name>
    <dbReference type="NCBI Taxonomy" id="7048"/>
    <lineage>
        <taxon>Eukaryota</taxon>
        <taxon>Metazoa</taxon>
        <taxon>Ecdysozoa</taxon>
        <taxon>Arthropoda</taxon>
        <taxon>Hexapoda</taxon>
        <taxon>Insecta</taxon>
        <taxon>Pterygota</taxon>
        <taxon>Neoptera</taxon>
        <taxon>Endopterygota</taxon>
        <taxon>Coleoptera</taxon>
        <taxon>Polyphaga</taxon>
        <taxon>Cucujiformia</taxon>
        <taxon>Curculionidae</taxon>
        <taxon>Dryophthorinae</taxon>
        <taxon>Sitophilus</taxon>
    </lineage>
</organism>
<dbReference type="Pfam" id="PF07690">
    <property type="entry name" value="MFS_1"/>
    <property type="match status" value="1"/>
</dbReference>
<dbReference type="InterPro" id="IPR036259">
    <property type="entry name" value="MFS_trans_sf"/>
</dbReference>
<feature type="transmembrane region" description="Helical" evidence="7">
    <location>
        <begin position="250"/>
        <end position="268"/>
    </location>
</feature>
<dbReference type="FunFam" id="1.20.1250.20:FF:000003">
    <property type="entry name" value="Solute carrier family 17 member 3"/>
    <property type="match status" value="1"/>
</dbReference>
<sequence>MFLTGTISASKFGWPLVFYVFGGLGLLWCILMVFFGYDSPGVHPTISAQEKKFIEGSLGKSEDNKHDKTPWKKILTSRHVWALLLAQTGNNYCFWTLVMQIPTYMNYVMHFNMKKNSLLSSLPYLALWVLSNVFGVISDAVVNRGIVKRGAARKLFTSIGLMIPAAALIYLGYTDSSQPLQAVVLLVVAVGFNAACFCGFTINHMDLSPNHAGSLMGLCNAFSQIAGAAAPLVVQLIVKNESDVFQWRNVFFLSAGINVFTSVVFIIFGSGSVQSWDKEEDNKDED</sequence>
<reference evidence="9" key="1">
    <citation type="submission" date="2025-08" db="UniProtKB">
        <authorList>
            <consortium name="RefSeq"/>
        </authorList>
    </citation>
    <scope>IDENTIFICATION</scope>
    <source>
        <tissue evidence="9">Gonads</tissue>
    </source>
</reference>
<dbReference type="GO" id="GO:0016020">
    <property type="term" value="C:membrane"/>
    <property type="evidence" value="ECO:0007669"/>
    <property type="project" value="UniProtKB-SubCell"/>
</dbReference>
<dbReference type="GeneID" id="115886929"/>
<dbReference type="PANTHER" id="PTHR11662">
    <property type="entry name" value="SOLUTE CARRIER FAMILY 17"/>
    <property type="match status" value="1"/>
</dbReference>
<dbReference type="PANTHER" id="PTHR11662:SF280">
    <property type="entry name" value="FI21844P1-RELATED"/>
    <property type="match status" value="1"/>
</dbReference>
<evidence type="ECO:0000256" key="2">
    <source>
        <dbReference type="ARBA" id="ARBA00022448"/>
    </source>
</evidence>
<dbReference type="GO" id="GO:0015293">
    <property type="term" value="F:symporter activity"/>
    <property type="evidence" value="ECO:0007669"/>
    <property type="project" value="UniProtKB-KW"/>
</dbReference>
<feature type="transmembrane region" description="Helical" evidence="7">
    <location>
        <begin position="154"/>
        <end position="173"/>
    </location>
</feature>
<dbReference type="AlphaFoldDB" id="A0A6J2YG73"/>
<feature type="transmembrane region" description="Helical" evidence="7">
    <location>
        <begin position="12"/>
        <end position="37"/>
    </location>
</feature>
<name>A0A6J2YG73_SITOR</name>
<dbReference type="InterPro" id="IPR050382">
    <property type="entry name" value="MFS_Na/Anion_cotransporter"/>
</dbReference>
<dbReference type="RefSeq" id="XP_030762119.1">
    <property type="nucleotide sequence ID" value="XM_030906259.1"/>
</dbReference>
<dbReference type="KEGG" id="soy:115886929"/>
<feature type="transmembrane region" description="Helical" evidence="7">
    <location>
        <begin position="215"/>
        <end position="238"/>
    </location>
</feature>
<feature type="transmembrane region" description="Helical" evidence="7">
    <location>
        <begin position="121"/>
        <end position="142"/>
    </location>
</feature>
<dbReference type="Proteomes" id="UP000504635">
    <property type="component" value="Unplaced"/>
</dbReference>
<evidence type="ECO:0000313" key="9">
    <source>
        <dbReference type="RefSeq" id="XP_030762119.1"/>
    </source>
</evidence>
<dbReference type="InterPro" id="IPR011701">
    <property type="entry name" value="MFS"/>
</dbReference>